<evidence type="ECO:0000256" key="1">
    <source>
        <dbReference type="ARBA" id="ARBA00010203"/>
    </source>
</evidence>
<sequence>MTEENYDLLSEKFENEVKKSQKTTFTNNMKLPIHRWYRYSAGFSAEWVEDILKTLPIGLNVYDPFAGSGTVMIAADKMGFNSIGVDPHPFVSKMTSAKLGWNISVDEYQTTIKKVLNFALKANEINISTDDYPPLIEKSYSKDNLAKLDALKHGLETVEMSEQVKPLVWFTLATILRSASGVGTAQWQYILPTRKTHEFNAFDAFKAKADQISEDMIIYQKKYQKKSKFLATDARNAFEVPENWADIVITSPPYANNYDYADATRLEMSFFGTVQSWGDLQEKVRKYLIRSSTQSVSKLKDATFDIAKDDLLSPIYSELQPILEQLLAERETHGGKKNYHTMIVNYFLDMAKVMHDLRRVVKQNGEIIMVIGDSAPYGVYIPVDRWLGELALSQGFTEWHFAKERDRNIKWKNRTHTVPLKEGYLTIKG</sequence>
<evidence type="ECO:0000313" key="10">
    <source>
        <dbReference type="EMBL" id="CAH0417567.1"/>
    </source>
</evidence>
<dbReference type="EC" id="2.1.1.113" evidence="2"/>
<keyword evidence="4" id="KW-0808">Transferase</keyword>
<dbReference type="SUPFAM" id="SSF53335">
    <property type="entry name" value="S-adenosyl-L-methionine-dependent methyltransferases"/>
    <property type="match status" value="2"/>
</dbReference>
<comment type="similarity">
    <text evidence="1">Belongs to the N(4)/N(6)-methyltransferase family. N(4) subfamily.</text>
</comment>
<evidence type="ECO:0000256" key="8">
    <source>
        <dbReference type="ARBA" id="ARBA00049120"/>
    </source>
</evidence>
<evidence type="ECO:0000256" key="5">
    <source>
        <dbReference type="ARBA" id="ARBA00022691"/>
    </source>
</evidence>
<evidence type="ECO:0000256" key="2">
    <source>
        <dbReference type="ARBA" id="ARBA00012185"/>
    </source>
</evidence>
<reference evidence="10 11" key="1">
    <citation type="submission" date="2021-11" db="EMBL/GenBank/DDBJ databases">
        <authorList>
            <person name="Depoorter E."/>
        </authorList>
    </citation>
    <scope>NUCLEOTIDE SEQUENCE [LARGE SCALE GENOMIC DNA]</scope>
    <source>
        <strain evidence="10 11">LMG 24289</strain>
    </source>
</reference>
<dbReference type="EMBL" id="CAKKNS010000013">
    <property type="protein sequence ID" value="CAH0417567.1"/>
    <property type="molecule type" value="Genomic_DNA"/>
</dbReference>
<dbReference type="Gene3D" id="3.40.50.150">
    <property type="entry name" value="Vaccinia Virus protein VP39"/>
    <property type="match status" value="2"/>
</dbReference>
<keyword evidence="7" id="KW-0238">DNA-binding</keyword>
<evidence type="ECO:0000313" key="11">
    <source>
        <dbReference type="Proteomes" id="UP000789707"/>
    </source>
</evidence>
<keyword evidence="5" id="KW-0949">S-adenosyl-L-methionine</keyword>
<dbReference type="InterPro" id="IPR002941">
    <property type="entry name" value="DNA_methylase_N4/N6"/>
</dbReference>
<comment type="caution">
    <text evidence="10">The sequence shown here is derived from an EMBL/GenBank/DDBJ whole genome shotgun (WGS) entry which is preliminary data.</text>
</comment>
<evidence type="ECO:0000256" key="4">
    <source>
        <dbReference type="ARBA" id="ARBA00022679"/>
    </source>
</evidence>
<dbReference type="Pfam" id="PF01555">
    <property type="entry name" value="N6_N4_Mtase"/>
    <property type="match status" value="1"/>
</dbReference>
<protein>
    <recommendedName>
        <fullName evidence="2">site-specific DNA-methyltransferase (cytosine-N(4)-specific)</fullName>
        <ecNumber evidence="2">2.1.1.113</ecNumber>
    </recommendedName>
</protein>
<gene>
    <name evidence="10" type="ORF">WFA24289_01909</name>
</gene>
<comment type="catalytic activity">
    <reaction evidence="8">
        <text>a 2'-deoxycytidine in DNA + S-adenosyl-L-methionine = an N(4)-methyl-2'-deoxycytidine in DNA + S-adenosyl-L-homocysteine + H(+)</text>
        <dbReference type="Rhea" id="RHEA:16857"/>
        <dbReference type="Rhea" id="RHEA-COMP:11369"/>
        <dbReference type="Rhea" id="RHEA-COMP:13674"/>
        <dbReference type="ChEBI" id="CHEBI:15378"/>
        <dbReference type="ChEBI" id="CHEBI:57856"/>
        <dbReference type="ChEBI" id="CHEBI:59789"/>
        <dbReference type="ChEBI" id="CHEBI:85452"/>
        <dbReference type="ChEBI" id="CHEBI:137933"/>
        <dbReference type="EC" id="2.1.1.113"/>
    </reaction>
</comment>
<organism evidence="10 11">
    <name type="scientific">Periweissella fabaria</name>
    <dbReference type="NCBI Taxonomy" id="546157"/>
    <lineage>
        <taxon>Bacteria</taxon>
        <taxon>Bacillati</taxon>
        <taxon>Bacillota</taxon>
        <taxon>Bacilli</taxon>
        <taxon>Lactobacillales</taxon>
        <taxon>Lactobacillaceae</taxon>
        <taxon>Periweissella</taxon>
    </lineage>
</organism>
<name>A0ABM8Z807_9LACO</name>
<feature type="domain" description="DNA methylase N-4/N-6" evidence="9">
    <location>
        <begin position="27"/>
        <end position="89"/>
    </location>
</feature>
<keyword evidence="11" id="KW-1185">Reference proteome</keyword>
<dbReference type="RefSeq" id="WP_230097584.1">
    <property type="nucleotide sequence ID" value="NZ_CAKKNS010000013.1"/>
</dbReference>
<evidence type="ECO:0000256" key="3">
    <source>
        <dbReference type="ARBA" id="ARBA00022603"/>
    </source>
</evidence>
<proteinExistence type="inferred from homology"/>
<keyword evidence="3" id="KW-0489">Methyltransferase</keyword>
<evidence type="ECO:0000256" key="6">
    <source>
        <dbReference type="ARBA" id="ARBA00022747"/>
    </source>
</evidence>
<evidence type="ECO:0000256" key="7">
    <source>
        <dbReference type="ARBA" id="ARBA00023125"/>
    </source>
</evidence>
<evidence type="ECO:0000259" key="9">
    <source>
        <dbReference type="Pfam" id="PF01555"/>
    </source>
</evidence>
<dbReference type="InterPro" id="IPR029063">
    <property type="entry name" value="SAM-dependent_MTases_sf"/>
</dbReference>
<dbReference type="InterPro" id="IPR017985">
    <property type="entry name" value="MeTrfase_CN4_CS"/>
</dbReference>
<keyword evidence="6" id="KW-0680">Restriction system</keyword>
<dbReference type="Proteomes" id="UP000789707">
    <property type="component" value="Unassembled WGS sequence"/>
</dbReference>
<dbReference type="PROSITE" id="PS00093">
    <property type="entry name" value="N4_MTASE"/>
    <property type="match status" value="1"/>
</dbReference>
<accession>A0ABM8Z807</accession>